<dbReference type="PRINTS" id="PR00742">
    <property type="entry name" value="GLHYDRLASE35"/>
</dbReference>
<dbReference type="SUPFAM" id="SSF51445">
    <property type="entry name" value="(Trans)glycosidases"/>
    <property type="match status" value="1"/>
</dbReference>
<dbReference type="EC" id="3.2.1.23" evidence="3"/>
<dbReference type="GO" id="GO:0004565">
    <property type="term" value="F:beta-galactosidase activity"/>
    <property type="evidence" value="ECO:0007669"/>
    <property type="project" value="UniProtKB-EC"/>
</dbReference>
<evidence type="ECO:0000256" key="2">
    <source>
        <dbReference type="ARBA" id="ARBA00009809"/>
    </source>
</evidence>
<organism evidence="6 7">
    <name type="scientific">Salvia divinorum</name>
    <name type="common">Maria pastora</name>
    <name type="synonym">Diviner's sage</name>
    <dbReference type="NCBI Taxonomy" id="28513"/>
    <lineage>
        <taxon>Eukaryota</taxon>
        <taxon>Viridiplantae</taxon>
        <taxon>Streptophyta</taxon>
        <taxon>Embryophyta</taxon>
        <taxon>Tracheophyta</taxon>
        <taxon>Spermatophyta</taxon>
        <taxon>Magnoliopsida</taxon>
        <taxon>eudicotyledons</taxon>
        <taxon>Gunneridae</taxon>
        <taxon>Pentapetalae</taxon>
        <taxon>asterids</taxon>
        <taxon>lamiids</taxon>
        <taxon>Lamiales</taxon>
        <taxon>Lamiaceae</taxon>
        <taxon>Nepetoideae</taxon>
        <taxon>Mentheae</taxon>
        <taxon>Salviinae</taxon>
        <taxon>Salvia</taxon>
        <taxon>Salvia subgen. Calosphace</taxon>
    </lineage>
</organism>
<sequence>MIERFNFDVDWRAFSKWVFGLCILGIFGCGVVKCSVTFDTKALIINGKRRILIYGSIHYPRSTLEMWKDLINKAKYGGLDVIETYVFWTIHEPSPGNYNFEARYDLVRFVKTIQKAGLYAHLRIGPYVCAELNFDGFPVWLKYVQGISFRTDNEPFKVLIPCVLLLKWD</sequence>
<evidence type="ECO:0000256" key="1">
    <source>
        <dbReference type="ARBA" id="ARBA00001412"/>
    </source>
</evidence>
<evidence type="ECO:0000256" key="4">
    <source>
        <dbReference type="SAM" id="Phobius"/>
    </source>
</evidence>
<comment type="catalytic activity">
    <reaction evidence="1">
        <text>Hydrolysis of terminal non-reducing beta-D-galactose residues in beta-D-galactosides.</text>
        <dbReference type="EC" id="3.2.1.23"/>
    </reaction>
</comment>
<evidence type="ECO:0000313" key="6">
    <source>
        <dbReference type="EMBL" id="KAL1569511.1"/>
    </source>
</evidence>
<dbReference type="Pfam" id="PF01301">
    <property type="entry name" value="Glyco_hydro_35"/>
    <property type="match status" value="1"/>
</dbReference>
<accession>A0ABD1ILD2</accession>
<reference evidence="6 7" key="1">
    <citation type="submission" date="2024-06" db="EMBL/GenBank/DDBJ databases">
        <title>A chromosome level genome sequence of Diviner's sage (Salvia divinorum).</title>
        <authorList>
            <person name="Ford S.A."/>
            <person name="Ro D.-K."/>
            <person name="Ness R.W."/>
            <person name="Phillips M.A."/>
        </authorList>
    </citation>
    <scope>NUCLEOTIDE SEQUENCE [LARGE SCALE GENOMIC DNA]</scope>
    <source>
        <strain evidence="6">SAF-2024a</strain>
        <tissue evidence="6">Leaf</tissue>
    </source>
</reference>
<dbReference type="InterPro" id="IPR031330">
    <property type="entry name" value="Gly_Hdrlase_35_cat"/>
</dbReference>
<dbReference type="Gene3D" id="3.20.20.80">
    <property type="entry name" value="Glycosidases"/>
    <property type="match status" value="1"/>
</dbReference>
<proteinExistence type="inferred from homology"/>
<keyword evidence="4" id="KW-0812">Transmembrane</keyword>
<feature type="domain" description="Glycoside hydrolase 35 catalytic" evidence="5">
    <location>
        <begin position="43"/>
        <end position="157"/>
    </location>
</feature>
<dbReference type="Proteomes" id="UP001567538">
    <property type="component" value="Unassembled WGS sequence"/>
</dbReference>
<evidence type="ECO:0000256" key="3">
    <source>
        <dbReference type="ARBA" id="ARBA00012756"/>
    </source>
</evidence>
<keyword evidence="7" id="KW-1185">Reference proteome</keyword>
<dbReference type="EMBL" id="JBEAFC010000001">
    <property type="protein sequence ID" value="KAL1569511.1"/>
    <property type="molecule type" value="Genomic_DNA"/>
</dbReference>
<dbReference type="AlphaFoldDB" id="A0ABD1ILD2"/>
<comment type="similarity">
    <text evidence="2">Belongs to the glycosyl hydrolase 35 family.</text>
</comment>
<dbReference type="InterPro" id="IPR017853">
    <property type="entry name" value="GH"/>
</dbReference>
<keyword evidence="4" id="KW-1133">Transmembrane helix</keyword>
<gene>
    <name evidence="6" type="primary">BGAL3</name>
    <name evidence="6" type="ORF">AAHA92_00985</name>
</gene>
<comment type="caution">
    <text evidence="6">The sequence shown here is derived from an EMBL/GenBank/DDBJ whole genome shotgun (WGS) entry which is preliminary data.</text>
</comment>
<name>A0ABD1ILD2_SALDI</name>
<evidence type="ECO:0000259" key="5">
    <source>
        <dbReference type="Pfam" id="PF01301"/>
    </source>
</evidence>
<keyword evidence="4" id="KW-0472">Membrane</keyword>
<evidence type="ECO:0000313" key="7">
    <source>
        <dbReference type="Proteomes" id="UP001567538"/>
    </source>
</evidence>
<dbReference type="InterPro" id="IPR001944">
    <property type="entry name" value="Glycoside_Hdrlase_35"/>
</dbReference>
<dbReference type="PROSITE" id="PS51257">
    <property type="entry name" value="PROKAR_LIPOPROTEIN"/>
    <property type="match status" value="1"/>
</dbReference>
<feature type="transmembrane region" description="Helical" evidence="4">
    <location>
        <begin position="17"/>
        <end position="38"/>
    </location>
</feature>
<protein>
    <recommendedName>
        <fullName evidence="3">beta-galactosidase</fullName>
        <ecNumber evidence="3">3.2.1.23</ecNumber>
    </recommendedName>
</protein>
<dbReference type="PANTHER" id="PTHR23421">
    <property type="entry name" value="BETA-GALACTOSIDASE RELATED"/>
    <property type="match status" value="1"/>
</dbReference>